<name>A0A2H0U6U5_9BACT</name>
<evidence type="ECO:0000313" key="1">
    <source>
        <dbReference type="EMBL" id="PIR82143.1"/>
    </source>
</evidence>
<proteinExistence type="predicted"/>
<dbReference type="Proteomes" id="UP000231379">
    <property type="component" value="Unassembled WGS sequence"/>
</dbReference>
<evidence type="ECO:0000313" key="2">
    <source>
        <dbReference type="Proteomes" id="UP000231379"/>
    </source>
</evidence>
<evidence type="ECO:0008006" key="3">
    <source>
        <dbReference type="Google" id="ProtNLM"/>
    </source>
</evidence>
<sequence length="120" mass="13418">MEEAYAHAVLKMAERGAEPGDLAKRLREALESRGRTALLPRIGRALRRIAERERRRTGTILVVARQKDALPAAREAGAPEAEVRVDEGLIGGWRLERAEELLDASWKKHLLSIYNRAVNG</sequence>
<accession>A0A2H0U6U5</accession>
<organism evidence="1 2">
    <name type="scientific">Candidatus Kaiserbacteria bacterium CG10_big_fil_rev_8_21_14_0_10_59_10</name>
    <dbReference type="NCBI Taxonomy" id="1974612"/>
    <lineage>
        <taxon>Bacteria</taxon>
        <taxon>Candidatus Kaiseribacteriota</taxon>
    </lineage>
</organism>
<protein>
    <recommendedName>
        <fullName evidence="3">F-type ATPase subunit delta</fullName>
    </recommendedName>
</protein>
<dbReference type="EMBL" id="PFBM01000022">
    <property type="protein sequence ID" value="PIR82143.1"/>
    <property type="molecule type" value="Genomic_DNA"/>
</dbReference>
<comment type="caution">
    <text evidence="1">The sequence shown here is derived from an EMBL/GenBank/DDBJ whole genome shotgun (WGS) entry which is preliminary data.</text>
</comment>
<dbReference type="AlphaFoldDB" id="A0A2H0U6U5"/>
<gene>
    <name evidence="1" type="ORF">COU20_03940</name>
</gene>
<reference evidence="2" key="1">
    <citation type="submission" date="2017-09" db="EMBL/GenBank/DDBJ databases">
        <title>Depth-based differentiation of microbial function through sediment-hosted aquifers and enrichment of novel symbionts in the deep terrestrial subsurface.</title>
        <authorList>
            <person name="Probst A.J."/>
            <person name="Ladd B."/>
            <person name="Jarett J.K."/>
            <person name="Geller-Mcgrath D.E."/>
            <person name="Sieber C.M.K."/>
            <person name="Emerson J.B."/>
            <person name="Anantharaman K."/>
            <person name="Thomas B.C."/>
            <person name="Malmstrom R."/>
            <person name="Stieglmeier M."/>
            <person name="Klingl A."/>
            <person name="Woyke T."/>
            <person name="Ryan C.M."/>
            <person name="Banfield J.F."/>
        </authorList>
    </citation>
    <scope>NUCLEOTIDE SEQUENCE [LARGE SCALE GENOMIC DNA]</scope>
</reference>